<evidence type="ECO:0000313" key="3">
    <source>
        <dbReference type="Proteomes" id="UP000033725"/>
    </source>
</evidence>
<evidence type="ECO:0000256" key="1">
    <source>
        <dbReference type="SAM" id="MobiDB-lite"/>
    </source>
</evidence>
<proteinExistence type="predicted"/>
<organism evidence="2 3">
    <name type="scientific">Microbacterium oxydans</name>
    <dbReference type="NCBI Taxonomy" id="82380"/>
    <lineage>
        <taxon>Bacteria</taxon>
        <taxon>Bacillati</taxon>
        <taxon>Actinomycetota</taxon>
        <taxon>Actinomycetes</taxon>
        <taxon>Micrococcales</taxon>
        <taxon>Microbacteriaceae</taxon>
        <taxon>Microbacterium</taxon>
    </lineage>
</organism>
<gene>
    <name evidence="2" type="ORF">RN51_00152</name>
</gene>
<dbReference type="EMBL" id="JYIV01000010">
    <property type="protein sequence ID" value="KJL26510.1"/>
    <property type="molecule type" value="Genomic_DNA"/>
</dbReference>
<name>A0A0F0L2A2_9MICO</name>
<feature type="region of interest" description="Disordered" evidence="1">
    <location>
        <begin position="71"/>
        <end position="102"/>
    </location>
</feature>
<comment type="caution">
    <text evidence="2">The sequence shown here is derived from an EMBL/GenBank/DDBJ whole genome shotgun (WGS) entry which is preliminary data.</text>
</comment>
<sequence length="102" mass="10759">MWPNNVQDVPVLTEVSPVTVTADDAVKAAFSQGADTPSAAAIGSLNSPVNITAASRNTPIDARAGERRGISATHLRGPHNRFFDSEGSGRITSSSYRVAEHR</sequence>
<accession>A0A0F0L2A2</accession>
<protein>
    <submittedName>
        <fullName evidence="2">Uncharacterized protein</fullName>
    </submittedName>
</protein>
<dbReference type="AlphaFoldDB" id="A0A0F0L2A2"/>
<evidence type="ECO:0000313" key="2">
    <source>
        <dbReference type="EMBL" id="KJL26510.1"/>
    </source>
</evidence>
<dbReference type="Proteomes" id="UP000033725">
    <property type="component" value="Unassembled WGS sequence"/>
</dbReference>
<reference evidence="2 3" key="1">
    <citation type="submission" date="2015-02" db="EMBL/GenBank/DDBJ databases">
        <title>Draft genome sequences of ten Microbacterium spp. with emphasis on heavy metal contaminated environments.</title>
        <authorList>
            <person name="Corretto E."/>
        </authorList>
    </citation>
    <scope>NUCLEOTIDE SEQUENCE [LARGE SCALE GENOMIC DNA]</scope>
    <source>
        <strain evidence="2 3">BEL163</strain>
    </source>
</reference>